<dbReference type="OrthoDB" id="2687876at2759"/>
<organism evidence="1 2">
    <name type="scientific">Fusarium agapanthi</name>
    <dbReference type="NCBI Taxonomy" id="1803897"/>
    <lineage>
        <taxon>Eukaryota</taxon>
        <taxon>Fungi</taxon>
        <taxon>Dikarya</taxon>
        <taxon>Ascomycota</taxon>
        <taxon>Pezizomycotina</taxon>
        <taxon>Sordariomycetes</taxon>
        <taxon>Hypocreomycetidae</taxon>
        <taxon>Hypocreales</taxon>
        <taxon>Nectriaceae</taxon>
        <taxon>Fusarium</taxon>
        <taxon>Fusarium fujikuroi species complex</taxon>
    </lineage>
</organism>
<proteinExistence type="predicted"/>
<protein>
    <submittedName>
        <fullName evidence="1">Uncharacterized protein</fullName>
    </submittedName>
</protein>
<name>A0A9P5EBA3_9HYPO</name>
<sequence length="171" mass="19799">MKVRNPLRPGRMVKDVRAVSVDDLFYYSEELGLDISEPVRFLFDREWLHYRTAATIQFPFFNTSMGRLEKGRSCRGCHEAFQTRLVLANGPLGNGRINVLSGERDRCYSHRGFQDHFETCEHAQRIWLSRALPGREAWFAANGGMYWGISERAEYCQRFTALIPAVNNEAF</sequence>
<comment type="caution">
    <text evidence="1">The sequence shown here is derived from an EMBL/GenBank/DDBJ whole genome shotgun (WGS) entry which is preliminary data.</text>
</comment>
<dbReference type="EMBL" id="LUFC02000068">
    <property type="protein sequence ID" value="KAF4502566.1"/>
    <property type="molecule type" value="Genomic_DNA"/>
</dbReference>
<dbReference type="Proteomes" id="UP000737391">
    <property type="component" value="Unassembled WGS sequence"/>
</dbReference>
<gene>
    <name evidence="1" type="ORF">FAGAP_1208</name>
</gene>
<evidence type="ECO:0000313" key="1">
    <source>
        <dbReference type="EMBL" id="KAF4502566.1"/>
    </source>
</evidence>
<keyword evidence="2" id="KW-1185">Reference proteome</keyword>
<reference evidence="1" key="1">
    <citation type="submission" date="2020-01" db="EMBL/GenBank/DDBJ databases">
        <title>Identification and distribution of gene clusters putatively required for synthesis of sphingolipid metabolism inhibitors in phylogenetically diverse species of the filamentous fungus Fusarium.</title>
        <authorList>
            <person name="Kim H.-S."/>
            <person name="Busman M."/>
            <person name="Brown D.W."/>
            <person name="Divon H."/>
            <person name="Uhlig S."/>
            <person name="Proctor R.H."/>
        </authorList>
    </citation>
    <scope>NUCLEOTIDE SEQUENCE</scope>
    <source>
        <strain evidence="1">NRRL 31653</strain>
    </source>
</reference>
<accession>A0A9P5EBA3</accession>
<dbReference type="AlphaFoldDB" id="A0A9P5EBA3"/>
<evidence type="ECO:0000313" key="2">
    <source>
        <dbReference type="Proteomes" id="UP000737391"/>
    </source>
</evidence>